<protein>
    <submittedName>
        <fullName evidence="1">Uncharacterized protein</fullName>
    </submittedName>
</protein>
<proteinExistence type="predicted"/>
<organism evidence="1 2">
    <name type="scientific">Rangifer tarandus platyrhynchus</name>
    <name type="common">Svalbard reindeer</name>
    <dbReference type="NCBI Taxonomy" id="3082113"/>
    <lineage>
        <taxon>Eukaryota</taxon>
        <taxon>Metazoa</taxon>
        <taxon>Chordata</taxon>
        <taxon>Craniata</taxon>
        <taxon>Vertebrata</taxon>
        <taxon>Euteleostomi</taxon>
        <taxon>Mammalia</taxon>
        <taxon>Eutheria</taxon>
        <taxon>Laurasiatheria</taxon>
        <taxon>Artiodactyla</taxon>
        <taxon>Ruminantia</taxon>
        <taxon>Pecora</taxon>
        <taxon>Cervidae</taxon>
        <taxon>Odocoileinae</taxon>
        <taxon>Rangifer</taxon>
    </lineage>
</organism>
<reference evidence="1" key="2">
    <citation type="submission" date="2025-03" db="EMBL/GenBank/DDBJ databases">
        <authorList>
            <consortium name="ELIXIR-Norway"/>
            <consortium name="Elixir Norway"/>
        </authorList>
    </citation>
    <scope>NUCLEOTIDE SEQUENCE</scope>
</reference>
<evidence type="ECO:0000313" key="1">
    <source>
        <dbReference type="EMBL" id="CAN0540698.1"/>
    </source>
</evidence>
<reference evidence="1" key="1">
    <citation type="submission" date="2023-05" db="EMBL/GenBank/DDBJ databases">
        <authorList>
            <consortium name="ELIXIR-Norway"/>
        </authorList>
    </citation>
    <scope>NUCLEOTIDE SEQUENCE</scope>
</reference>
<dbReference type="EMBL" id="OX596090">
    <property type="protein sequence ID" value="CAN0540698.1"/>
    <property type="molecule type" value="Genomic_DNA"/>
</dbReference>
<name>A0AC60A0G0_RANTA</name>
<accession>A0AC60A0G0</accession>
<dbReference type="Proteomes" id="UP001162501">
    <property type="component" value="Chromosome 6"/>
</dbReference>
<evidence type="ECO:0000313" key="2">
    <source>
        <dbReference type="Proteomes" id="UP001162501"/>
    </source>
</evidence>
<sequence>MGRDRSPLFLAPCPSPGGMDMFWVASSRTGRGTALSPDLGAQPEAQGIAQASIVRNLILGLEHSALCVLHNRMALLLAQLSMCPGFSFPLKHLTAGRLL</sequence>
<gene>
    <name evidence="1" type="ORF">MRATA1EN22A_LOCUS25322</name>
</gene>